<dbReference type="EMBL" id="CAAALY010260150">
    <property type="protein sequence ID" value="VEL39119.1"/>
    <property type="molecule type" value="Genomic_DNA"/>
</dbReference>
<accession>A0A448XKY8</accession>
<reference evidence="1" key="1">
    <citation type="submission" date="2018-11" db="EMBL/GenBank/DDBJ databases">
        <authorList>
            <consortium name="Pathogen Informatics"/>
        </authorList>
    </citation>
    <scope>NUCLEOTIDE SEQUENCE</scope>
</reference>
<evidence type="ECO:0000313" key="1">
    <source>
        <dbReference type="EMBL" id="VEL39119.1"/>
    </source>
</evidence>
<name>A0A448XKY8_9PLAT</name>
<dbReference type="AlphaFoldDB" id="A0A448XKY8"/>
<dbReference type="Proteomes" id="UP000784294">
    <property type="component" value="Unassembled WGS sequence"/>
</dbReference>
<sequence length="103" mass="11550">MIGNSSYQTNSYDCNELSLRGLQVKLDSHFDKVCKSDNPEVDILGANLYNNYLRRYRRLSGRKNDAGPEVSGEIDKKAAVATSRTVPAEADFLPQTVRRGVRQ</sequence>
<keyword evidence="2" id="KW-1185">Reference proteome</keyword>
<protein>
    <submittedName>
        <fullName evidence="1">Uncharacterized protein</fullName>
    </submittedName>
</protein>
<gene>
    <name evidence="1" type="ORF">PXEA_LOCUS32559</name>
</gene>
<proteinExistence type="predicted"/>
<organism evidence="1 2">
    <name type="scientific">Protopolystoma xenopodis</name>
    <dbReference type="NCBI Taxonomy" id="117903"/>
    <lineage>
        <taxon>Eukaryota</taxon>
        <taxon>Metazoa</taxon>
        <taxon>Spiralia</taxon>
        <taxon>Lophotrochozoa</taxon>
        <taxon>Platyhelminthes</taxon>
        <taxon>Monogenea</taxon>
        <taxon>Polyopisthocotylea</taxon>
        <taxon>Polystomatidea</taxon>
        <taxon>Polystomatidae</taxon>
        <taxon>Protopolystoma</taxon>
    </lineage>
</organism>
<comment type="caution">
    <text evidence="1">The sequence shown here is derived from an EMBL/GenBank/DDBJ whole genome shotgun (WGS) entry which is preliminary data.</text>
</comment>
<evidence type="ECO:0000313" key="2">
    <source>
        <dbReference type="Proteomes" id="UP000784294"/>
    </source>
</evidence>